<sequence length="307" mass="35764">MEEVETRFEVRLIQLSEQVDRLTKEQENIKAQLAKIKASGLSDTKPTQSASPADTQLDAPSDDIPLQSSSGQSYARLKYLLKCGHWQEANEETVFQLQKLTDSGCCSDISEKDLAEIPAEDLEIMDRLWFQYSHGKFSFSIQSQIYREIGGTEDSREIVLEDFGKILGWYTDNYRWMSEGDLILDLEQAPIGHFPYIEELDLDLYKILLCREEWSEFQPISEMEVQIKLLAEKERIRSSDVYQEELAREREKERATLIDAFLQDKFTEIDEELLAIKPKMIALPTSKFVKTLLKLRKWSREQLLEYL</sequence>
<dbReference type="Proteomes" id="UP000183940">
    <property type="component" value="Unassembled WGS sequence"/>
</dbReference>
<protein>
    <recommendedName>
        <fullName evidence="2">GUN4-like domain-containing protein</fullName>
    </recommendedName>
</protein>
<dbReference type="Pfam" id="PF05419">
    <property type="entry name" value="GUN4"/>
    <property type="match status" value="1"/>
</dbReference>
<organism evidence="3 4">
    <name type="scientific">Roseofilum reptotaenium AO1-A</name>
    <dbReference type="NCBI Taxonomy" id="1925591"/>
    <lineage>
        <taxon>Bacteria</taxon>
        <taxon>Bacillati</taxon>
        <taxon>Cyanobacteriota</taxon>
        <taxon>Cyanophyceae</taxon>
        <taxon>Desertifilales</taxon>
        <taxon>Desertifilaceae</taxon>
        <taxon>Roseofilum</taxon>
    </lineage>
</organism>
<name>A0A1L9QQL7_9CYAN</name>
<feature type="compositionally biased region" description="Polar residues" evidence="1">
    <location>
        <begin position="41"/>
        <end position="54"/>
    </location>
</feature>
<dbReference type="CDD" id="cd16383">
    <property type="entry name" value="GUN4"/>
    <property type="match status" value="1"/>
</dbReference>
<comment type="caution">
    <text evidence="3">The sequence shown here is derived from an EMBL/GenBank/DDBJ whole genome shotgun (WGS) entry which is preliminary data.</text>
</comment>
<dbReference type="AlphaFoldDB" id="A0A1L9QQL7"/>
<dbReference type="PANTHER" id="PTHR34800">
    <property type="entry name" value="TETRAPYRROLE-BINDING PROTEIN, CHLOROPLASTIC"/>
    <property type="match status" value="1"/>
</dbReference>
<evidence type="ECO:0000313" key="3">
    <source>
        <dbReference type="EMBL" id="OJJ24981.1"/>
    </source>
</evidence>
<dbReference type="GO" id="GO:0046906">
    <property type="term" value="F:tetrapyrrole binding"/>
    <property type="evidence" value="ECO:0007669"/>
    <property type="project" value="TreeGrafter"/>
</dbReference>
<keyword evidence="4" id="KW-1185">Reference proteome</keyword>
<feature type="domain" description="GUN4-like" evidence="2">
    <location>
        <begin position="68"/>
        <end position="200"/>
    </location>
</feature>
<dbReference type="Gene3D" id="1.25.40.620">
    <property type="match status" value="1"/>
</dbReference>
<gene>
    <name evidence="3" type="ORF">BI308_13970</name>
</gene>
<dbReference type="STRING" id="1925591.BI308_13970"/>
<evidence type="ECO:0000313" key="4">
    <source>
        <dbReference type="Proteomes" id="UP000183940"/>
    </source>
</evidence>
<dbReference type="PANTHER" id="PTHR34800:SF1">
    <property type="entry name" value="TETRAPYRROLE-BINDING PROTEIN, CHLOROPLASTIC"/>
    <property type="match status" value="1"/>
</dbReference>
<dbReference type="InterPro" id="IPR008629">
    <property type="entry name" value="GUN4-like"/>
</dbReference>
<dbReference type="InterPro" id="IPR037215">
    <property type="entry name" value="GUN4-like_sf"/>
</dbReference>
<reference evidence="3" key="1">
    <citation type="submission" date="2016-10" db="EMBL/GenBank/DDBJ databases">
        <title>CRISPR-Cas defence system in Roseofilum reptotaenium: evidence of a bacteriophage-cyanobacterium arms race in the coral black band disease.</title>
        <authorList>
            <person name="Buerger P."/>
            <person name="Wood-Charlson E.M."/>
            <person name="Weynberg K.D."/>
            <person name="Willis B."/>
            <person name="Van Oppen M.J."/>
        </authorList>
    </citation>
    <scope>NUCLEOTIDE SEQUENCE [LARGE SCALE GENOMIC DNA]</scope>
    <source>
        <strain evidence="3">AO1-A</strain>
    </source>
</reference>
<dbReference type="SUPFAM" id="SSF140869">
    <property type="entry name" value="GUN4-like"/>
    <property type="match status" value="1"/>
</dbReference>
<dbReference type="Gene3D" id="1.10.10.1770">
    <property type="entry name" value="Gun4-like"/>
    <property type="match status" value="1"/>
</dbReference>
<feature type="region of interest" description="Disordered" evidence="1">
    <location>
        <begin position="38"/>
        <end position="69"/>
    </location>
</feature>
<proteinExistence type="predicted"/>
<evidence type="ECO:0000256" key="1">
    <source>
        <dbReference type="SAM" id="MobiDB-lite"/>
    </source>
</evidence>
<dbReference type="EMBL" id="MLAW01000023">
    <property type="protein sequence ID" value="OJJ24981.1"/>
    <property type="molecule type" value="Genomic_DNA"/>
</dbReference>
<accession>A0A1L9QQL7</accession>
<evidence type="ECO:0000259" key="2">
    <source>
        <dbReference type="Pfam" id="PF05419"/>
    </source>
</evidence>